<dbReference type="RefSeq" id="WP_284030614.1">
    <property type="nucleotide sequence ID" value="NZ_CP126154.1"/>
</dbReference>
<dbReference type="Pfam" id="PF25942">
    <property type="entry name" value="Ig_halo"/>
    <property type="match status" value="1"/>
</dbReference>
<evidence type="ECO:0000259" key="2">
    <source>
        <dbReference type="Pfam" id="PF25942"/>
    </source>
</evidence>
<dbReference type="GeneID" id="81125453"/>
<organism evidence="3 4">
    <name type="scientific">Halobaculum lipolyticum</name>
    <dbReference type="NCBI Taxonomy" id="3032001"/>
    <lineage>
        <taxon>Archaea</taxon>
        <taxon>Methanobacteriati</taxon>
        <taxon>Methanobacteriota</taxon>
        <taxon>Stenosarchaea group</taxon>
        <taxon>Halobacteria</taxon>
        <taxon>Halobacteriales</taxon>
        <taxon>Haloferacaceae</taxon>
        <taxon>Halobaculum</taxon>
    </lineage>
</organism>
<gene>
    <name evidence="3" type="ORF">ACFQL9_14445</name>
</gene>
<evidence type="ECO:0000313" key="4">
    <source>
        <dbReference type="Proteomes" id="UP001596461"/>
    </source>
</evidence>
<dbReference type="EMBL" id="JBHTAH010000014">
    <property type="protein sequence ID" value="MFC7070847.1"/>
    <property type="molecule type" value="Genomic_DNA"/>
</dbReference>
<proteinExistence type="predicted"/>
<evidence type="ECO:0000313" key="3">
    <source>
        <dbReference type="EMBL" id="MFC7070847.1"/>
    </source>
</evidence>
<reference evidence="3 4" key="1">
    <citation type="journal article" date="2019" name="Int. J. Syst. Evol. Microbiol.">
        <title>The Global Catalogue of Microorganisms (GCM) 10K type strain sequencing project: providing services to taxonomists for standard genome sequencing and annotation.</title>
        <authorList>
            <consortium name="The Broad Institute Genomics Platform"/>
            <consortium name="The Broad Institute Genome Sequencing Center for Infectious Disease"/>
            <person name="Wu L."/>
            <person name="Ma J."/>
        </authorList>
    </citation>
    <scope>NUCLEOTIDE SEQUENCE [LARGE SCALE GENOMIC DNA]</scope>
    <source>
        <strain evidence="3 4">DT31</strain>
    </source>
</reference>
<keyword evidence="4" id="KW-1185">Reference proteome</keyword>
<protein>
    <recommendedName>
        <fullName evidence="2">Ig-like domain-containing protein</fullName>
    </recommendedName>
</protein>
<dbReference type="AlphaFoldDB" id="A0ABD5WC60"/>
<dbReference type="Proteomes" id="UP001596461">
    <property type="component" value="Unassembled WGS sequence"/>
</dbReference>
<accession>A0ABD5WC60</accession>
<dbReference type="InterPro" id="IPR058929">
    <property type="entry name" value="Ig_halo"/>
</dbReference>
<name>A0ABD5WC60_9EURY</name>
<feature type="region of interest" description="Disordered" evidence="1">
    <location>
        <begin position="21"/>
        <end position="63"/>
    </location>
</feature>
<sequence>MHRRRLLALCAGGVGALAGCSGGGDAGERTVNPALRSTPTATPTPTATATPEPPAYGAGEADSLDRPRSVVVVNRFVTPQWIALRIADGETTAVERTLRVPAAGRTTLDAVIGAAREYDVAVRTTDRRRGNFAWAPGPGGGDLGIDLGGRIAPRDTYSPSTAGEFVVGSTGGLLGGDATAELVVDTPEEGGRVRVTAADGAGSAGVDLRVPAGSRVPVPLTLPRGPVSVAVDTPAGSDTHEWVPAADGPLYCLNGSPPRLVCDLLIRDVVVENATDADVAVDVAVVADGTSALDWTVYPVAGGRVRVPTAIPPAGSYVIAATAGDREARRRLDRCPERGPLTVRVTDDGVALGSRPTE</sequence>
<feature type="domain" description="Ig-like" evidence="2">
    <location>
        <begin position="280"/>
        <end position="350"/>
    </location>
</feature>
<dbReference type="PROSITE" id="PS51257">
    <property type="entry name" value="PROKAR_LIPOPROTEIN"/>
    <property type="match status" value="1"/>
</dbReference>
<comment type="caution">
    <text evidence="3">The sequence shown here is derived from an EMBL/GenBank/DDBJ whole genome shotgun (WGS) entry which is preliminary data.</text>
</comment>
<evidence type="ECO:0000256" key="1">
    <source>
        <dbReference type="SAM" id="MobiDB-lite"/>
    </source>
</evidence>
<feature type="compositionally biased region" description="Low complexity" evidence="1">
    <location>
        <begin position="38"/>
        <end position="61"/>
    </location>
</feature>